<proteinExistence type="predicted"/>
<dbReference type="Pfam" id="PF00652">
    <property type="entry name" value="Ricin_B_lectin"/>
    <property type="match status" value="1"/>
</dbReference>
<dbReference type="InterPro" id="IPR035992">
    <property type="entry name" value="Ricin_B-like_lectins"/>
</dbReference>
<keyword evidence="4" id="KW-1185">Reference proteome</keyword>
<feature type="signal peptide" evidence="1">
    <location>
        <begin position="1"/>
        <end position="18"/>
    </location>
</feature>
<dbReference type="EMBL" id="KQ087265">
    <property type="protein sequence ID" value="KLT39264.1"/>
    <property type="molecule type" value="Genomic_DNA"/>
</dbReference>
<feature type="domain" description="Ricin B lectin" evidence="2">
    <location>
        <begin position="87"/>
        <end position="138"/>
    </location>
</feature>
<dbReference type="SUPFAM" id="SSF50370">
    <property type="entry name" value="Ricin B-like lectins"/>
    <property type="match status" value="1"/>
</dbReference>
<evidence type="ECO:0000256" key="1">
    <source>
        <dbReference type="SAM" id="SignalP"/>
    </source>
</evidence>
<dbReference type="CDD" id="cd00161">
    <property type="entry name" value="beta-trefoil_Ricin-like"/>
    <property type="match status" value="1"/>
</dbReference>
<dbReference type="GeneID" id="28980487"/>
<gene>
    <name evidence="3" type="ORF">CC85DRAFT_200372</name>
</gene>
<organism evidence="3 4">
    <name type="scientific">Cutaneotrichosporon oleaginosum</name>
    <dbReference type="NCBI Taxonomy" id="879819"/>
    <lineage>
        <taxon>Eukaryota</taxon>
        <taxon>Fungi</taxon>
        <taxon>Dikarya</taxon>
        <taxon>Basidiomycota</taxon>
        <taxon>Agaricomycotina</taxon>
        <taxon>Tremellomycetes</taxon>
        <taxon>Trichosporonales</taxon>
        <taxon>Trichosporonaceae</taxon>
        <taxon>Cutaneotrichosporon</taxon>
    </lineage>
</organism>
<dbReference type="Proteomes" id="UP000053611">
    <property type="component" value="Unassembled WGS sequence"/>
</dbReference>
<sequence length="161" mass="17699">MLATIALLPPILALLAAAAPSPTVPPRSTIKWAGAPGLFFEFEQIFTSPIYTPTPIQNGIKPYFFCRAWQISGQIAVTGTLGEPPGNGARVHMWDCYDGLTQQQWVVEGSQIRLRNYDLCLDVPDGQPGRNFVQVWECGLWLLSDLRSGGQAAWLQQAATR</sequence>
<dbReference type="Gene3D" id="2.80.10.50">
    <property type="match status" value="1"/>
</dbReference>
<feature type="chain" id="PRO_5005247753" description="Ricin B lectin domain-containing protein" evidence="1">
    <location>
        <begin position="19"/>
        <end position="161"/>
    </location>
</feature>
<protein>
    <recommendedName>
        <fullName evidence="2">Ricin B lectin domain-containing protein</fullName>
    </recommendedName>
</protein>
<dbReference type="OrthoDB" id="6770063at2759"/>
<dbReference type="InterPro" id="IPR000772">
    <property type="entry name" value="Ricin_B_lectin"/>
</dbReference>
<evidence type="ECO:0000313" key="4">
    <source>
        <dbReference type="Proteomes" id="UP000053611"/>
    </source>
</evidence>
<name>A0A0J1AVE8_9TREE</name>
<evidence type="ECO:0000259" key="2">
    <source>
        <dbReference type="Pfam" id="PF00652"/>
    </source>
</evidence>
<dbReference type="RefSeq" id="XP_018275755.1">
    <property type="nucleotide sequence ID" value="XM_018419884.1"/>
</dbReference>
<evidence type="ECO:0000313" key="3">
    <source>
        <dbReference type="EMBL" id="KLT39264.1"/>
    </source>
</evidence>
<keyword evidence="1" id="KW-0732">Signal</keyword>
<reference evidence="3 4" key="1">
    <citation type="submission" date="2015-03" db="EMBL/GenBank/DDBJ databases">
        <title>Genomics and transcriptomics of the oil-accumulating basidiomycete yeast T. oleaginosus allow insights into substrate utilization and the diverse evolutionary trajectories of mating systems in fungi.</title>
        <authorList>
            <consortium name="DOE Joint Genome Institute"/>
            <person name="Kourist R."/>
            <person name="Kracht O."/>
            <person name="Bracharz F."/>
            <person name="Lipzen A."/>
            <person name="Nolan M."/>
            <person name="Ohm R."/>
            <person name="Grigoriev I."/>
            <person name="Sun S."/>
            <person name="Heitman J."/>
            <person name="Bruck T."/>
            <person name="Nowrousian M."/>
        </authorList>
    </citation>
    <scope>NUCLEOTIDE SEQUENCE [LARGE SCALE GENOMIC DNA]</scope>
    <source>
        <strain evidence="3 4">IBC0246</strain>
    </source>
</reference>
<accession>A0A0J1AVE8</accession>
<dbReference type="AlphaFoldDB" id="A0A0J1AVE8"/>
<dbReference type="PROSITE" id="PS50231">
    <property type="entry name" value="RICIN_B_LECTIN"/>
    <property type="match status" value="1"/>
</dbReference>